<keyword evidence="5" id="KW-1185">Reference proteome</keyword>
<dbReference type="Proteomes" id="UP000644115">
    <property type="component" value="Unassembled WGS sequence"/>
</dbReference>
<dbReference type="InterPro" id="IPR003869">
    <property type="entry name" value="Polysac_CapD-like"/>
</dbReference>
<comment type="similarity">
    <text evidence="1">Belongs to the polysaccharide synthase family.</text>
</comment>
<evidence type="ECO:0000256" key="1">
    <source>
        <dbReference type="ARBA" id="ARBA00007430"/>
    </source>
</evidence>
<name>A0A923NDC1_9FIRM</name>
<dbReference type="PANTHER" id="PTHR43318:SF1">
    <property type="entry name" value="POLYSACCHARIDE BIOSYNTHESIS PROTEIN EPSC-RELATED"/>
    <property type="match status" value="1"/>
</dbReference>
<feature type="transmembrane region" description="Helical" evidence="2">
    <location>
        <begin position="39"/>
        <end position="65"/>
    </location>
</feature>
<evidence type="ECO:0000313" key="4">
    <source>
        <dbReference type="EMBL" id="MBC5999324.1"/>
    </source>
</evidence>
<feature type="transmembrane region" description="Helical" evidence="2">
    <location>
        <begin position="12"/>
        <end position="33"/>
    </location>
</feature>
<reference evidence="4" key="1">
    <citation type="submission" date="2020-08" db="EMBL/GenBank/DDBJ databases">
        <authorList>
            <person name="Liu C."/>
            <person name="Sun Q."/>
        </authorList>
    </citation>
    <scope>NUCLEOTIDE SEQUENCE</scope>
    <source>
        <strain evidence="4">BX16</strain>
    </source>
</reference>
<comment type="caution">
    <text evidence="4">The sequence shown here is derived from an EMBL/GenBank/DDBJ whole genome shotgun (WGS) entry which is preliminary data.</text>
</comment>
<organism evidence="4 5">
    <name type="scientific">Lentihominibacter faecis</name>
    <dbReference type="NCBI Taxonomy" id="2764712"/>
    <lineage>
        <taxon>Bacteria</taxon>
        <taxon>Bacillati</taxon>
        <taxon>Bacillota</taxon>
        <taxon>Clostridia</taxon>
        <taxon>Peptostreptococcales</taxon>
        <taxon>Anaerovoracaceae</taxon>
        <taxon>Lentihominibacter</taxon>
    </lineage>
</organism>
<dbReference type="AlphaFoldDB" id="A0A923NDC1"/>
<dbReference type="SUPFAM" id="SSF53335">
    <property type="entry name" value="S-adenosyl-L-methionine-dependent methyltransferases"/>
    <property type="match status" value="1"/>
</dbReference>
<dbReference type="EMBL" id="JACRWC010000059">
    <property type="protein sequence ID" value="MBC5999324.1"/>
    <property type="molecule type" value="Genomic_DNA"/>
</dbReference>
<feature type="non-terminal residue" evidence="4">
    <location>
        <position position="614"/>
    </location>
</feature>
<evidence type="ECO:0000259" key="3">
    <source>
        <dbReference type="Pfam" id="PF02719"/>
    </source>
</evidence>
<keyword evidence="2" id="KW-0812">Transmembrane</keyword>
<dbReference type="InterPro" id="IPR036291">
    <property type="entry name" value="NAD(P)-bd_dom_sf"/>
</dbReference>
<keyword evidence="2" id="KW-1133">Transmembrane helix</keyword>
<dbReference type="Pfam" id="PF02719">
    <property type="entry name" value="Polysacc_synt_2"/>
    <property type="match status" value="1"/>
</dbReference>
<dbReference type="Pfam" id="PF13727">
    <property type="entry name" value="CoA_binding_3"/>
    <property type="match status" value="1"/>
</dbReference>
<protein>
    <submittedName>
        <fullName evidence="4">Polysaccharide biosynthesis protein</fullName>
    </submittedName>
</protein>
<dbReference type="InterPro" id="IPR051203">
    <property type="entry name" value="Polysaccharide_Synthase-Rel"/>
</dbReference>
<dbReference type="PANTHER" id="PTHR43318">
    <property type="entry name" value="UDP-N-ACETYLGLUCOSAMINE 4,6-DEHYDRATASE"/>
    <property type="match status" value="1"/>
</dbReference>
<keyword evidence="2" id="KW-0472">Membrane</keyword>
<dbReference type="Gene3D" id="3.40.50.720">
    <property type="entry name" value="NAD(P)-binding Rossmann-like Domain"/>
    <property type="match status" value="2"/>
</dbReference>
<gene>
    <name evidence="4" type="ORF">H8876_04860</name>
</gene>
<accession>A0A923NDC1</accession>
<dbReference type="SUPFAM" id="SSF51735">
    <property type="entry name" value="NAD(P)-binding Rossmann-fold domains"/>
    <property type="match status" value="1"/>
</dbReference>
<dbReference type="CDD" id="cd05237">
    <property type="entry name" value="UDP_invert_4-6DH_SDR_e"/>
    <property type="match status" value="1"/>
</dbReference>
<evidence type="ECO:0000256" key="2">
    <source>
        <dbReference type="SAM" id="Phobius"/>
    </source>
</evidence>
<proteinExistence type="inferred from homology"/>
<feature type="transmembrane region" description="Helical" evidence="2">
    <location>
        <begin position="109"/>
        <end position="128"/>
    </location>
</feature>
<dbReference type="InterPro" id="IPR029063">
    <property type="entry name" value="SAM-dependent_MTases_sf"/>
</dbReference>
<feature type="transmembrane region" description="Helical" evidence="2">
    <location>
        <begin position="77"/>
        <end position="97"/>
    </location>
</feature>
<evidence type="ECO:0000313" key="5">
    <source>
        <dbReference type="Proteomes" id="UP000644115"/>
    </source>
</evidence>
<sequence>MNLKYIRIAILVVIDMIIVAFSSLIPLVLRFGIFTMDHYYLASALKCLPAYMVITIAVLAVFRLYNRVWTYAGIDELISVLKASFVIEAIYVGYQIFTSVDMPRSFYVFNWIFLFVLLAGSRVSLRVWKQIRQKYRKIENSRNVMIIGAGSAASILIKELQFGRGDSKVICIIDDNPAKKGKYINSIPIVGNRNDIPYMAKKYHIDEIIIAIPSASPVTIREILTICQETDARLKRLPAITSSLTSSLSQTVREVNYEDLLGRDAVVIENPELTNFVSGKTIMVTGGGGTIGSELCRQIIANNPGKLLVIDIYENGAYELQMELKRFYPDADVEVLIASVRDYDRMENIFSMYKPDIIYHAAAHKHVPLMEYSPNEAVKNNCMGTLNMAKLADKYNVCRFVLISTDKAVRPTNVMGATKRICEMIVQTYNRQSKTEFVAVRFGNVLGSNGSVIPLFLKQIESGGPVTLTHKEITRFFMTIPEAVSLVLKAGLMARGGEIFVLDMGQPVKIYDLAVNLIKMKGYVPGQDIKIEIVGLRPGEKLYEELLMAEEGLQSTTNDLIFIGKPIDLDGEKFLEELNHLIQVAYNNGDTIKSEIEKVCDTYHPQELSLIHIS</sequence>
<feature type="domain" description="Polysaccharide biosynthesis protein CapD-like" evidence="3">
    <location>
        <begin position="282"/>
        <end position="563"/>
    </location>
</feature>